<comment type="cofactor">
    <cofactor evidence="1">
        <name>Zn(2+)</name>
        <dbReference type="ChEBI" id="CHEBI:29105"/>
    </cofactor>
</comment>
<evidence type="ECO:0000256" key="3">
    <source>
        <dbReference type="ARBA" id="ARBA00022670"/>
    </source>
</evidence>
<evidence type="ECO:0000259" key="9">
    <source>
        <dbReference type="PROSITE" id="PS51782"/>
    </source>
</evidence>
<dbReference type="InterPro" id="IPR011055">
    <property type="entry name" value="Dup_hybrid_motif"/>
</dbReference>
<keyword evidence="4" id="KW-0479">Metal-binding</keyword>
<dbReference type="Gene3D" id="2.70.70.10">
    <property type="entry name" value="Glucose Permease (Domain IIA)"/>
    <property type="match status" value="1"/>
</dbReference>
<dbReference type="Pfam" id="PF04225">
    <property type="entry name" value="LysM_OapA"/>
    <property type="match status" value="1"/>
</dbReference>
<sequence>MLNRFHKLRGQFPTVHLVAVSACVFILSLTLTLLPSQEVEAMRGDLPAPLPLKVISISDTAPAKSGANNLTTPEADPLPAQENWVTYTVGSGDNLTSIFKKAGLSNRDVFRVANAGKSQKAFTRIFPGQEFSFLIQNGKLTQLKHIQSKLKQTHLIESDTGYQVTEVIREPSLKQRYTSGTIKDSLFLAGEEAGLSSKKIMELSSIFGWDVDFVLDIRKGDHFSLIYEEKFLDGEKIGEGPIIAAQFTNRGKQFTALRYTTIDGDSSYYTPEGYSMRKAFLRSPVDFARISSRFNLKRKHPVLNRIRAHKGVDYAARTGTPIKAAGDGKIIFRGRKGGYGNVVIVQHGSNITTLYAHMNSFKRGQKNGTRVKQGQVIGFVGKTGLASGPHLHYEFRLNGVHKNPLTVKLPQASPIAKSEKSAFKTAASTMLAQLETYQATTLAANSQTVK</sequence>
<dbReference type="Proteomes" id="UP000002171">
    <property type="component" value="Unassembled WGS sequence"/>
</dbReference>
<organism evidence="10 11">
    <name type="scientific">Neptuniibacter caesariensis</name>
    <dbReference type="NCBI Taxonomy" id="207954"/>
    <lineage>
        <taxon>Bacteria</taxon>
        <taxon>Pseudomonadati</taxon>
        <taxon>Pseudomonadota</taxon>
        <taxon>Gammaproteobacteria</taxon>
        <taxon>Oceanospirillales</taxon>
        <taxon>Oceanospirillaceae</taxon>
        <taxon>Neptuniibacter</taxon>
    </lineage>
</organism>
<dbReference type="GO" id="GO:0004222">
    <property type="term" value="F:metalloendopeptidase activity"/>
    <property type="evidence" value="ECO:0007669"/>
    <property type="project" value="TreeGrafter"/>
</dbReference>
<dbReference type="FunFam" id="2.70.70.10:FF:000002">
    <property type="entry name" value="Murein DD-endopeptidase MepM"/>
    <property type="match status" value="1"/>
</dbReference>
<evidence type="ECO:0000313" key="11">
    <source>
        <dbReference type="Proteomes" id="UP000002171"/>
    </source>
</evidence>
<keyword evidence="7" id="KW-0482">Metalloprotease</keyword>
<evidence type="ECO:0000256" key="6">
    <source>
        <dbReference type="ARBA" id="ARBA00022833"/>
    </source>
</evidence>
<comment type="caution">
    <text evidence="10">The sequence shown here is derived from an EMBL/GenBank/DDBJ whole genome shotgun (WGS) entry which is preliminary data.</text>
</comment>
<evidence type="ECO:0000256" key="4">
    <source>
        <dbReference type="ARBA" id="ARBA00022723"/>
    </source>
</evidence>
<dbReference type="PANTHER" id="PTHR21666:SF288">
    <property type="entry name" value="CELL DIVISION PROTEIN YTFB"/>
    <property type="match status" value="1"/>
</dbReference>
<evidence type="ECO:0000256" key="8">
    <source>
        <dbReference type="SAM" id="Phobius"/>
    </source>
</evidence>
<evidence type="ECO:0000256" key="5">
    <source>
        <dbReference type="ARBA" id="ARBA00022801"/>
    </source>
</evidence>
<proteinExistence type="predicted"/>
<dbReference type="InterPro" id="IPR050570">
    <property type="entry name" value="Cell_wall_metabolism_enzyme"/>
</dbReference>
<dbReference type="Pfam" id="PF19425">
    <property type="entry name" value="Csd3_N2"/>
    <property type="match status" value="1"/>
</dbReference>
<dbReference type="GO" id="GO:0030313">
    <property type="term" value="C:cell envelope"/>
    <property type="evidence" value="ECO:0007669"/>
    <property type="project" value="UniProtKB-SubCell"/>
</dbReference>
<evidence type="ECO:0000256" key="7">
    <source>
        <dbReference type="ARBA" id="ARBA00023049"/>
    </source>
</evidence>
<keyword evidence="6" id="KW-0862">Zinc</keyword>
<dbReference type="Gene3D" id="3.10.450.350">
    <property type="match status" value="2"/>
</dbReference>
<dbReference type="InterPro" id="IPR018392">
    <property type="entry name" value="LysM"/>
</dbReference>
<dbReference type="CDD" id="cd00118">
    <property type="entry name" value="LysM"/>
    <property type="match status" value="1"/>
</dbReference>
<dbReference type="InterPro" id="IPR045834">
    <property type="entry name" value="Csd3_N2"/>
</dbReference>
<dbReference type="InterPro" id="IPR016047">
    <property type="entry name" value="M23ase_b-sheet_dom"/>
</dbReference>
<dbReference type="PROSITE" id="PS51782">
    <property type="entry name" value="LYSM"/>
    <property type="match status" value="1"/>
</dbReference>
<dbReference type="RefSeq" id="WP_007021147.1">
    <property type="nucleotide sequence ID" value="NZ_CH724125.1"/>
</dbReference>
<dbReference type="GO" id="GO:0046872">
    <property type="term" value="F:metal ion binding"/>
    <property type="evidence" value="ECO:0007669"/>
    <property type="project" value="UniProtKB-KW"/>
</dbReference>
<feature type="domain" description="LysM" evidence="9">
    <location>
        <begin position="85"/>
        <end position="133"/>
    </location>
</feature>
<evidence type="ECO:0000313" key="10">
    <source>
        <dbReference type="EMBL" id="EAR59847.1"/>
    </source>
</evidence>
<dbReference type="EMBL" id="AAOW01000030">
    <property type="protein sequence ID" value="EAR59847.1"/>
    <property type="molecule type" value="Genomic_DNA"/>
</dbReference>
<dbReference type="PANTHER" id="PTHR21666">
    <property type="entry name" value="PEPTIDASE-RELATED"/>
    <property type="match status" value="1"/>
</dbReference>
<keyword evidence="8" id="KW-1133">Transmembrane helix</keyword>
<dbReference type="SUPFAM" id="SSF51261">
    <property type="entry name" value="Duplicated hybrid motif"/>
    <property type="match status" value="1"/>
</dbReference>
<protein>
    <submittedName>
        <fullName evidence="10">Peptidase, M23/M37 family protein</fullName>
    </submittedName>
</protein>
<keyword evidence="3" id="KW-0645">Protease</keyword>
<feature type="transmembrane region" description="Helical" evidence="8">
    <location>
        <begin position="12"/>
        <end position="34"/>
    </location>
</feature>
<keyword evidence="11" id="KW-1185">Reference proteome</keyword>
<keyword evidence="5" id="KW-0378">Hydrolase</keyword>
<name>A0A7U8GQ07_NEPCE</name>
<evidence type="ECO:0000256" key="2">
    <source>
        <dbReference type="ARBA" id="ARBA00004196"/>
    </source>
</evidence>
<comment type="subcellular location">
    <subcellularLocation>
        <location evidence="2">Cell envelope</location>
    </subcellularLocation>
</comment>
<gene>
    <name evidence="10" type="ORF">MED92_17430</name>
</gene>
<dbReference type="AlphaFoldDB" id="A0A7U8GQ07"/>
<dbReference type="GO" id="GO:0006508">
    <property type="term" value="P:proteolysis"/>
    <property type="evidence" value="ECO:0007669"/>
    <property type="project" value="UniProtKB-KW"/>
</dbReference>
<dbReference type="Pfam" id="PF01551">
    <property type="entry name" value="Peptidase_M23"/>
    <property type="match status" value="1"/>
</dbReference>
<keyword evidence="8" id="KW-0812">Transmembrane</keyword>
<keyword evidence="8" id="KW-0472">Membrane</keyword>
<dbReference type="PROSITE" id="PS51257">
    <property type="entry name" value="PROKAR_LIPOPROTEIN"/>
    <property type="match status" value="1"/>
</dbReference>
<accession>A0A7U8GQ07</accession>
<reference evidence="10 11" key="1">
    <citation type="submission" date="2006-02" db="EMBL/GenBank/DDBJ databases">
        <authorList>
            <person name="Pinhassi J."/>
            <person name="Pedros-Alio C."/>
            <person name="Ferriera S."/>
            <person name="Johnson J."/>
            <person name="Kravitz S."/>
            <person name="Halpern A."/>
            <person name="Remington K."/>
            <person name="Beeson K."/>
            <person name="Tran B."/>
            <person name="Rogers Y.-H."/>
            <person name="Friedman R."/>
            <person name="Venter J.C."/>
        </authorList>
    </citation>
    <scope>NUCLEOTIDE SEQUENCE [LARGE SCALE GENOMIC DNA]</scope>
    <source>
        <strain evidence="10 11">MED92</strain>
    </source>
</reference>
<dbReference type="InterPro" id="IPR007340">
    <property type="entry name" value="LysM_Opacity-associatedA"/>
</dbReference>
<evidence type="ECO:0000256" key="1">
    <source>
        <dbReference type="ARBA" id="ARBA00001947"/>
    </source>
</evidence>
<dbReference type="GO" id="GO:0042834">
    <property type="term" value="F:peptidoglycan binding"/>
    <property type="evidence" value="ECO:0007669"/>
    <property type="project" value="InterPro"/>
</dbReference>
<dbReference type="CDD" id="cd12797">
    <property type="entry name" value="M23_peptidase"/>
    <property type="match status" value="1"/>
</dbReference>